<evidence type="ECO:0000256" key="1">
    <source>
        <dbReference type="SAM" id="Phobius"/>
    </source>
</evidence>
<dbReference type="PROSITE" id="PS51257">
    <property type="entry name" value="PROKAR_LIPOPROTEIN"/>
    <property type="match status" value="1"/>
</dbReference>
<keyword evidence="1" id="KW-1133">Transmembrane helix</keyword>
<feature type="transmembrane region" description="Helical" evidence="1">
    <location>
        <begin position="189"/>
        <end position="213"/>
    </location>
</feature>
<name>A0A4V3VKW5_9EURY</name>
<gene>
    <name evidence="2" type="ORF">D8Y22_18735</name>
</gene>
<sequence length="218" mass="22267">MPPALHRRIALGSCLVVVASLVACSAAGVGGIPSLSATEFDPETDVEELTVAPEVYDAQHGSSIGNETREAFETAAVEGSYEGTAPNASSGFFAFETYDFILLEGTLYEYTASVDGDSVTLTVTERTGESVADELAVPLEDASEPARAAIETGELVEAEGGPTATPIVEDDGTYYAVAPEHGSNSGTAALLLVPAAMIVAAGGGVVVVVGLLIRRRSG</sequence>
<comment type="caution">
    <text evidence="2">The sequence shown here is derived from an EMBL/GenBank/DDBJ whole genome shotgun (WGS) entry which is preliminary data.</text>
</comment>
<keyword evidence="1" id="KW-0812">Transmembrane</keyword>
<dbReference type="Proteomes" id="UP000318864">
    <property type="component" value="Unassembled WGS sequence"/>
</dbReference>
<keyword evidence="3" id="KW-1185">Reference proteome</keyword>
<evidence type="ECO:0000313" key="2">
    <source>
        <dbReference type="EMBL" id="THE63337.1"/>
    </source>
</evidence>
<proteinExistence type="predicted"/>
<dbReference type="Pfam" id="PF26448">
    <property type="entry name" value="DUF8127"/>
    <property type="match status" value="1"/>
</dbReference>
<dbReference type="EMBL" id="RBZW01000066">
    <property type="protein sequence ID" value="THE63337.1"/>
    <property type="molecule type" value="Genomic_DNA"/>
</dbReference>
<organism evidence="2 3">
    <name type="scientific">Salinadaptatus halalkaliphilus</name>
    <dbReference type="NCBI Taxonomy" id="2419781"/>
    <lineage>
        <taxon>Archaea</taxon>
        <taxon>Methanobacteriati</taxon>
        <taxon>Methanobacteriota</taxon>
        <taxon>Stenosarchaea group</taxon>
        <taxon>Halobacteria</taxon>
        <taxon>Halobacteriales</taxon>
        <taxon>Natrialbaceae</taxon>
        <taxon>Salinadaptatus</taxon>
    </lineage>
</organism>
<dbReference type="OrthoDB" id="203764at2157"/>
<dbReference type="AlphaFoldDB" id="A0A4V3VKW5"/>
<evidence type="ECO:0000313" key="3">
    <source>
        <dbReference type="Proteomes" id="UP000318864"/>
    </source>
</evidence>
<protein>
    <submittedName>
        <fullName evidence="2">Uncharacterized protein</fullName>
    </submittedName>
</protein>
<dbReference type="RefSeq" id="WP_141466184.1">
    <property type="nucleotide sequence ID" value="NZ_RBZW01000066.1"/>
</dbReference>
<reference evidence="2 3" key="1">
    <citation type="submission" date="2018-10" db="EMBL/GenBank/DDBJ databases">
        <title>Natronolimnobius sp. XQ-INN 246 isolated from Inner Mongolia Autonomous Region of China.</title>
        <authorList>
            <person name="Xue Q."/>
        </authorList>
    </citation>
    <scope>NUCLEOTIDE SEQUENCE [LARGE SCALE GENOMIC DNA]</scope>
    <source>
        <strain evidence="2 3">XQ-INN 246</strain>
    </source>
</reference>
<keyword evidence="1" id="KW-0472">Membrane</keyword>
<accession>A0A4V3VKW5</accession>
<dbReference type="InterPro" id="IPR058440">
    <property type="entry name" value="DUF8127"/>
</dbReference>